<sequence>MIFYHLLEILCFISAAESMNIGYRDHLFGEGKNVQNELSVIAETSHLCDSALRTSKSNAQKSALDSDMIPEHSTGFSTEHTYLDKISFPKPIAPEISTLESNVQYNGELICRNTRVGGRPRFFGEIDNSNLKKYENLIDGSAFQVSSLGNNFMVADDHSVLSEFHTPQNYESLARFKKRRLHDVLPERPFDQISKVSNPLYQTNEGLFNNHANLPEGLTPFSNPYTYPQPNPEIHSISQEEWLAQSHPIYDDVSIPHARYSTGQKLKSPSAYSEDNDFNYDPFSESEFWASNLQPATPDLDAILDKLSCIQSRHNFYSNINCLPVAKTEFYKSVSNTISDNNFETLLQNNPLNYEKSIITDNLANHSFNYQLSLLENKLHTSGSRKESMIENHIVDYPNDNILISDKAGTHHEIHTTNILGDKSGSSNRFETSSGNFYPLFLSSSKFQKEEKAIINQFDQSKKARDLFQKEAKLNEAHPRNNQFNYTPIGGLIDYKLNLYHIHCLSKFKSSEFLFPLEEIKKKLLKPSFSNILIAKHLEYKKRDRNTKIGQDFLVAKPFGYPINKINLEHFKDHSFKFCSQLELNEFMDFFEKDPRLAALQKETTTIDDYFNSIFKKLSLGNSKKQRMLEIIKAHEEIKPKSAKEEVFRNFSFFRKIIVSPYLTKSFKPIIPLKSNDNKTIRFLNEISTKSGLKRIKCLSLRDEMVKKTLNYLKKHFDGRLRKNNISQYGWCEIAIRTILSASNRIILFYRIFTTFDEFCIENLQENLKYFTIYAKYFFLNLFEYFVAKQNKLISKDPHLLPEEKDAYFIFYMNSEKVRFEYDCSKYLFENWLNYNPKLEGLI</sequence>
<feature type="signal peptide" evidence="1">
    <location>
        <begin position="1"/>
        <end position="18"/>
    </location>
</feature>
<organism evidence="2 3">
    <name type="scientific">Phakopsora pachyrhizi</name>
    <name type="common">Asian soybean rust disease fungus</name>
    <dbReference type="NCBI Taxonomy" id="170000"/>
    <lineage>
        <taxon>Eukaryota</taxon>
        <taxon>Fungi</taxon>
        <taxon>Dikarya</taxon>
        <taxon>Basidiomycota</taxon>
        <taxon>Pucciniomycotina</taxon>
        <taxon>Pucciniomycetes</taxon>
        <taxon>Pucciniales</taxon>
        <taxon>Phakopsoraceae</taxon>
        <taxon>Phakopsora</taxon>
    </lineage>
</organism>
<gene>
    <name evidence="2" type="ORF">PPACK8108_LOCUS26277</name>
</gene>
<feature type="non-terminal residue" evidence="2">
    <location>
        <position position="843"/>
    </location>
</feature>
<dbReference type="Proteomes" id="UP001153365">
    <property type="component" value="Unassembled WGS sequence"/>
</dbReference>
<accession>A0AAV0BV89</accession>
<protein>
    <submittedName>
        <fullName evidence="2">Expressed protein</fullName>
    </submittedName>
</protein>
<keyword evidence="1" id="KW-0732">Signal</keyword>
<name>A0AAV0BV89_PHAPC</name>
<keyword evidence="3" id="KW-1185">Reference proteome</keyword>
<reference evidence="2" key="1">
    <citation type="submission" date="2022-06" db="EMBL/GenBank/DDBJ databases">
        <authorList>
            <consortium name="SYNGENTA / RWTH Aachen University"/>
        </authorList>
    </citation>
    <scope>NUCLEOTIDE SEQUENCE</scope>
</reference>
<evidence type="ECO:0000313" key="3">
    <source>
        <dbReference type="Proteomes" id="UP001153365"/>
    </source>
</evidence>
<comment type="caution">
    <text evidence="2">The sequence shown here is derived from an EMBL/GenBank/DDBJ whole genome shotgun (WGS) entry which is preliminary data.</text>
</comment>
<feature type="chain" id="PRO_5043695586" evidence="1">
    <location>
        <begin position="19"/>
        <end position="843"/>
    </location>
</feature>
<evidence type="ECO:0000256" key="1">
    <source>
        <dbReference type="SAM" id="SignalP"/>
    </source>
</evidence>
<evidence type="ECO:0000313" key="2">
    <source>
        <dbReference type="EMBL" id="CAH7690817.1"/>
    </source>
</evidence>
<proteinExistence type="predicted"/>
<dbReference type="EMBL" id="CALTRL010006407">
    <property type="protein sequence ID" value="CAH7690817.1"/>
    <property type="molecule type" value="Genomic_DNA"/>
</dbReference>
<dbReference type="AlphaFoldDB" id="A0AAV0BV89"/>